<protein>
    <recommendedName>
        <fullName evidence="3">Phosphotransferase family enzyme</fullName>
    </recommendedName>
</protein>
<reference evidence="1 2" key="1">
    <citation type="submission" date="2018-08" db="EMBL/GenBank/DDBJ databases">
        <title>Sequencing the genomes of 1000 actinobacteria strains.</title>
        <authorList>
            <person name="Klenk H.-P."/>
        </authorList>
    </citation>
    <scope>NUCLEOTIDE SEQUENCE [LARGE SCALE GENOMIC DNA]</scope>
    <source>
        <strain evidence="1 2">DSM 43927</strain>
    </source>
</reference>
<dbReference type="EMBL" id="QTTT01000001">
    <property type="protein sequence ID" value="REE97770.1"/>
    <property type="molecule type" value="Genomic_DNA"/>
</dbReference>
<keyword evidence="2" id="KW-1185">Reference proteome</keyword>
<gene>
    <name evidence="1" type="ORF">DFJ69_3245</name>
</gene>
<proteinExistence type="predicted"/>
<evidence type="ECO:0000313" key="2">
    <source>
        <dbReference type="Proteomes" id="UP000256661"/>
    </source>
</evidence>
<evidence type="ECO:0008006" key="3">
    <source>
        <dbReference type="Google" id="ProtNLM"/>
    </source>
</evidence>
<dbReference type="RefSeq" id="WP_116023215.1">
    <property type="nucleotide sequence ID" value="NZ_QTTT01000001.1"/>
</dbReference>
<accession>A0A3D9STG1</accession>
<evidence type="ECO:0000313" key="1">
    <source>
        <dbReference type="EMBL" id="REE97770.1"/>
    </source>
</evidence>
<dbReference type="Proteomes" id="UP000256661">
    <property type="component" value="Unassembled WGS sequence"/>
</dbReference>
<name>A0A3D9STG1_9ACTN</name>
<dbReference type="InterPro" id="IPR011009">
    <property type="entry name" value="Kinase-like_dom_sf"/>
</dbReference>
<dbReference type="OrthoDB" id="2570531at2"/>
<dbReference type="SUPFAM" id="SSF56112">
    <property type="entry name" value="Protein kinase-like (PK-like)"/>
    <property type="match status" value="1"/>
</dbReference>
<sequence>MAFGRVHWEELPEATRRAVERHTGPVVAARTVTQGRNCTVAAVLDTRRGEVFVKGVHRSHPRIWTQDMEESVNSHVLSIAPRLLWRVRGEWDVLGFECFDGSQADYSPASADIAKVIRTFQELGGIRCPNVSLKKPEHRWRSYVDDEADLAWFQGDHLLHIDPTPPNLLMVDERAVLLDWAWPTKGAGWIDAACLVIRLIEAGHSAEQAEALVSEIPVWATASREGLLVFARANDRMWSEVADGRPLGIAKAARTWLEHRVAT</sequence>
<dbReference type="AlphaFoldDB" id="A0A3D9STG1"/>
<comment type="caution">
    <text evidence="1">The sequence shown here is derived from an EMBL/GenBank/DDBJ whole genome shotgun (WGS) entry which is preliminary data.</text>
</comment>
<organism evidence="1 2">
    <name type="scientific">Thermomonospora umbrina</name>
    <dbReference type="NCBI Taxonomy" id="111806"/>
    <lineage>
        <taxon>Bacteria</taxon>
        <taxon>Bacillati</taxon>
        <taxon>Actinomycetota</taxon>
        <taxon>Actinomycetes</taxon>
        <taxon>Streptosporangiales</taxon>
        <taxon>Thermomonosporaceae</taxon>
        <taxon>Thermomonospora</taxon>
    </lineage>
</organism>